<feature type="transmembrane region" description="Helical" evidence="1">
    <location>
        <begin position="52"/>
        <end position="73"/>
    </location>
</feature>
<dbReference type="InterPro" id="IPR024529">
    <property type="entry name" value="ECF_trnsprt_substrate-spec"/>
</dbReference>
<gene>
    <name evidence="2" type="ORF">SDC9_189954</name>
</gene>
<accession>A0A645HTU7</accession>
<dbReference type="EMBL" id="VSSQ01100109">
    <property type="protein sequence ID" value="MPN42397.1"/>
    <property type="molecule type" value="Genomic_DNA"/>
</dbReference>
<keyword evidence="1" id="KW-0472">Membrane</keyword>
<evidence type="ECO:0008006" key="3">
    <source>
        <dbReference type="Google" id="ProtNLM"/>
    </source>
</evidence>
<reference evidence="2" key="1">
    <citation type="submission" date="2019-08" db="EMBL/GenBank/DDBJ databases">
        <authorList>
            <person name="Kucharzyk K."/>
            <person name="Murdoch R.W."/>
            <person name="Higgins S."/>
            <person name="Loffler F."/>
        </authorList>
    </citation>
    <scope>NUCLEOTIDE SEQUENCE</scope>
</reference>
<keyword evidence="1" id="KW-0812">Transmembrane</keyword>
<sequence>MTILCVPVILGTLLLGLRTGLILGAVFGAISTARMFMAPSALVAPLLGANTALAVIMCILPRLLIPVVAHLSYKSLLKGRFAKIAPAIASACGSLTNTVFYLGLMLVFYQMAGLDSTAVQALILGTGLIAGTSEAVVAALLVPPILIAVKKMMKRA</sequence>
<dbReference type="AlphaFoldDB" id="A0A645HTU7"/>
<feature type="transmembrane region" description="Helical" evidence="1">
    <location>
        <begin position="85"/>
        <end position="109"/>
    </location>
</feature>
<organism evidence="2">
    <name type="scientific">bioreactor metagenome</name>
    <dbReference type="NCBI Taxonomy" id="1076179"/>
    <lineage>
        <taxon>unclassified sequences</taxon>
        <taxon>metagenomes</taxon>
        <taxon>ecological metagenomes</taxon>
    </lineage>
</organism>
<dbReference type="Pfam" id="PF12822">
    <property type="entry name" value="ECF_trnsprt"/>
    <property type="match status" value="1"/>
</dbReference>
<proteinExistence type="predicted"/>
<protein>
    <recommendedName>
        <fullName evidence="3">Pantothenic acid transporter PanT</fullName>
    </recommendedName>
</protein>
<dbReference type="GO" id="GO:0022857">
    <property type="term" value="F:transmembrane transporter activity"/>
    <property type="evidence" value="ECO:0007669"/>
    <property type="project" value="InterPro"/>
</dbReference>
<evidence type="ECO:0000256" key="1">
    <source>
        <dbReference type="SAM" id="Phobius"/>
    </source>
</evidence>
<keyword evidence="1" id="KW-1133">Transmembrane helix</keyword>
<dbReference type="Gene3D" id="1.10.1760.20">
    <property type="match status" value="1"/>
</dbReference>
<evidence type="ECO:0000313" key="2">
    <source>
        <dbReference type="EMBL" id="MPN42397.1"/>
    </source>
</evidence>
<name>A0A645HTU7_9ZZZZ</name>
<comment type="caution">
    <text evidence="2">The sequence shown here is derived from an EMBL/GenBank/DDBJ whole genome shotgun (WGS) entry which is preliminary data.</text>
</comment>
<feature type="transmembrane region" description="Helical" evidence="1">
    <location>
        <begin position="121"/>
        <end position="149"/>
    </location>
</feature>